<dbReference type="SMART" id="SM00356">
    <property type="entry name" value="ZnF_C3H1"/>
    <property type="match status" value="2"/>
</dbReference>
<reference evidence="8" key="2">
    <citation type="submission" date="2017-02" db="EMBL/GenBank/DDBJ databases">
        <title>Sunflower complete genome.</title>
        <authorList>
            <person name="Langlade N."/>
            <person name="Munos S."/>
        </authorList>
    </citation>
    <scope>NUCLEOTIDE SEQUENCE [LARGE SCALE GENOMIC DNA]</scope>
    <source>
        <tissue evidence="8">Leaves</tissue>
    </source>
</reference>
<reference evidence="7" key="1">
    <citation type="journal article" date="2017" name="Nature">
        <title>The sunflower genome provides insights into oil metabolism, flowering and Asterid evolution.</title>
        <authorList>
            <person name="Badouin H."/>
            <person name="Gouzy J."/>
            <person name="Grassa C.J."/>
            <person name="Murat F."/>
            <person name="Staton S.E."/>
            <person name="Cottret L."/>
            <person name="Lelandais-Briere C."/>
            <person name="Owens G.L."/>
            <person name="Carrere S."/>
            <person name="Mayjonade B."/>
            <person name="Legrand L."/>
            <person name="Gill N."/>
            <person name="Kane N.C."/>
            <person name="Bowers J.E."/>
            <person name="Hubner S."/>
            <person name="Bellec A."/>
            <person name="Berard A."/>
            <person name="Berges H."/>
            <person name="Blanchet N."/>
            <person name="Boniface M.C."/>
            <person name="Brunel D."/>
            <person name="Catrice O."/>
            <person name="Chaidir N."/>
            <person name="Claudel C."/>
            <person name="Donnadieu C."/>
            <person name="Faraut T."/>
            <person name="Fievet G."/>
            <person name="Helmstetter N."/>
            <person name="King M."/>
            <person name="Knapp S.J."/>
            <person name="Lai Z."/>
            <person name="Le Paslier M.C."/>
            <person name="Lippi Y."/>
            <person name="Lorenzon L."/>
            <person name="Mandel J.R."/>
            <person name="Marage G."/>
            <person name="Marchand G."/>
            <person name="Marquand E."/>
            <person name="Bret-Mestries E."/>
            <person name="Morien E."/>
            <person name="Nambeesan S."/>
            <person name="Nguyen T."/>
            <person name="Pegot-Espagnet P."/>
            <person name="Pouilly N."/>
            <person name="Raftis F."/>
            <person name="Sallet E."/>
            <person name="Schiex T."/>
            <person name="Thomas J."/>
            <person name="Vandecasteele C."/>
            <person name="Vares D."/>
            <person name="Vear F."/>
            <person name="Vautrin S."/>
            <person name="Crespi M."/>
            <person name="Mangin B."/>
            <person name="Burke J.M."/>
            <person name="Salse J."/>
            <person name="Munos S."/>
            <person name="Vincourt P."/>
            <person name="Rieseberg L.H."/>
            <person name="Langlade N.B."/>
        </authorList>
    </citation>
    <scope>NUCLEOTIDE SEQUENCE</scope>
    <source>
        <tissue evidence="7">Leaves</tissue>
    </source>
</reference>
<dbReference type="EMBL" id="MNCJ02000324">
    <property type="protein sequence ID" value="KAF5790771.1"/>
    <property type="molecule type" value="Genomic_DNA"/>
</dbReference>
<evidence type="ECO:0000256" key="3">
    <source>
        <dbReference type="ARBA" id="ARBA00022833"/>
    </source>
</evidence>
<evidence type="ECO:0000313" key="9">
    <source>
        <dbReference type="Proteomes" id="UP000215914"/>
    </source>
</evidence>
<gene>
    <name evidence="8" type="ORF">HannXRQ_Chr09g0255801</name>
    <name evidence="7" type="ORF">HanXRQr2_Chr09g0387081</name>
</gene>
<evidence type="ECO:0000259" key="6">
    <source>
        <dbReference type="PROSITE" id="PS50103"/>
    </source>
</evidence>
<dbReference type="SUPFAM" id="SSF90229">
    <property type="entry name" value="CCCH zinc finger"/>
    <property type="match status" value="2"/>
</dbReference>
<dbReference type="InterPro" id="IPR050974">
    <property type="entry name" value="Plant_ZF_CCCH"/>
</dbReference>
<dbReference type="PANTHER" id="PTHR12506:SF20">
    <property type="entry name" value="ZINC FINGER CCCH DOMAIN-CONTAINING PROTEIN 67"/>
    <property type="match status" value="1"/>
</dbReference>
<dbReference type="PROSITE" id="PS50103">
    <property type="entry name" value="ZF_C3H1"/>
    <property type="match status" value="2"/>
</dbReference>
<evidence type="ECO:0000256" key="2">
    <source>
        <dbReference type="ARBA" id="ARBA00022771"/>
    </source>
</evidence>
<keyword evidence="2 5" id="KW-0863">Zinc-finger</keyword>
<sequence>MAYTGKYPTRPDAQDCSFFIRTGTCKFGSSCKFNHPVLTVDGDKSNGNGGGSSSKIPCKGNMICSFYTRTGMCGYGVSCKFHHPDPIMIFTHGRMSNRKEAVNSTQPYISLPLVTIDNFPFVPRNRVLSGYIDIYNDTIV</sequence>
<keyword evidence="9" id="KW-1185">Reference proteome</keyword>
<evidence type="ECO:0000256" key="4">
    <source>
        <dbReference type="ARBA" id="ARBA00023125"/>
    </source>
</evidence>
<dbReference type="GO" id="GO:0003729">
    <property type="term" value="F:mRNA binding"/>
    <property type="evidence" value="ECO:0007669"/>
    <property type="project" value="UniProtKB-ARBA"/>
</dbReference>
<feature type="domain" description="C3H1-type" evidence="6">
    <location>
        <begin position="10"/>
        <end position="38"/>
    </location>
</feature>
<feature type="zinc finger region" description="C3H1-type" evidence="5">
    <location>
        <begin position="10"/>
        <end position="38"/>
    </location>
</feature>
<dbReference type="AlphaFoldDB" id="A0A251TW69"/>
<organism evidence="8 9">
    <name type="scientific">Helianthus annuus</name>
    <name type="common">Common sunflower</name>
    <dbReference type="NCBI Taxonomy" id="4232"/>
    <lineage>
        <taxon>Eukaryota</taxon>
        <taxon>Viridiplantae</taxon>
        <taxon>Streptophyta</taxon>
        <taxon>Embryophyta</taxon>
        <taxon>Tracheophyta</taxon>
        <taxon>Spermatophyta</taxon>
        <taxon>Magnoliopsida</taxon>
        <taxon>eudicotyledons</taxon>
        <taxon>Gunneridae</taxon>
        <taxon>Pentapetalae</taxon>
        <taxon>asterids</taxon>
        <taxon>campanulids</taxon>
        <taxon>Asterales</taxon>
        <taxon>Asteraceae</taxon>
        <taxon>Asteroideae</taxon>
        <taxon>Heliantheae alliance</taxon>
        <taxon>Heliantheae</taxon>
        <taxon>Helianthus</taxon>
    </lineage>
</organism>
<protein>
    <submittedName>
        <fullName evidence="8">Putative zinc finger, CCCH-type</fullName>
    </submittedName>
    <submittedName>
        <fullName evidence="7">Transcription factor C3H family</fullName>
    </submittedName>
</protein>
<evidence type="ECO:0000256" key="1">
    <source>
        <dbReference type="ARBA" id="ARBA00022723"/>
    </source>
</evidence>
<dbReference type="PANTHER" id="PTHR12506">
    <property type="entry name" value="PROTEIN PHOSPHATASE RELATED"/>
    <property type="match status" value="1"/>
</dbReference>
<dbReference type="InterPro" id="IPR000571">
    <property type="entry name" value="Znf_CCCH"/>
</dbReference>
<dbReference type="STRING" id="4232.A0A251TW69"/>
<dbReference type="Pfam" id="PF00642">
    <property type="entry name" value="zf-CCCH"/>
    <property type="match status" value="2"/>
</dbReference>
<accession>A0A251TW69</accession>
<dbReference type="Gene3D" id="4.10.1000.10">
    <property type="entry name" value="Zinc finger, CCCH-type"/>
    <property type="match status" value="1"/>
</dbReference>
<feature type="zinc finger region" description="C3H1-type" evidence="5">
    <location>
        <begin position="59"/>
        <end position="86"/>
    </location>
</feature>
<keyword evidence="1 5" id="KW-0479">Metal-binding</keyword>
<dbReference type="Proteomes" id="UP000215914">
    <property type="component" value="Chromosome 9"/>
</dbReference>
<feature type="domain" description="C3H1-type" evidence="6">
    <location>
        <begin position="59"/>
        <end position="86"/>
    </location>
</feature>
<evidence type="ECO:0000256" key="5">
    <source>
        <dbReference type="PROSITE-ProRule" id="PRU00723"/>
    </source>
</evidence>
<proteinExistence type="predicted"/>
<evidence type="ECO:0000313" key="7">
    <source>
        <dbReference type="EMBL" id="KAF5790771.1"/>
    </source>
</evidence>
<reference evidence="7" key="3">
    <citation type="submission" date="2020-06" db="EMBL/GenBank/DDBJ databases">
        <title>Helianthus annuus Genome sequencing and assembly Release 2.</title>
        <authorList>
            <person name="Gouzy J."/>
            <person name="Langlade N."/>
            <person name="Munos S."/>
        </authorList>
    </citation>
    <scope>NUCLEOTIDE SEQUENCE</scope>
    <source>
        <tissue evidence="7">Leaves</tissue>
    </source>
</reference>
<name>A0A251TW69_HELAN</name>
<dbReference type="InterPro" id="IPR036855">
    <property type="entry name" value="Znf_CCCH_sf"/>
</dbReference>
<dbReference type="EMBL" id="CM007898">
    <property type="protein sequence ID" value="OTG15019.1"/>
    <property type="molecule type" value="Genomic_DNA"/>
</dbReference>
<evidence type="ECO:0000313" key="8">
    <source>
        <dbReference type="EMBL" id="OTG15019.1"/>
    </source>
</evidence>
<dbReference type="GO" id="GO:0003677">
    <property type="term" value="F:DNA binding"/>
    <property type="evidence" value="ECO:0007669"/>
    <property type="project" value="UniProtKB-KW"/>
</dbReference>
<dbReference type="InParanoid" id="A0A251TW69"/>
<keyword evidence="4" id="KW-0238">DNA-binding</keyword>
<keyword evidence="3 5" id="KW-0862">Zinc</keyword>
<dbReference type="Gramene" id="mRNA:HanXRQr2_Chr09g0387081">
    <property type="protein sequence ID" value="mRNA:HanXRQr2_Chr09g0387081"/>
    <property type="gene ID" value="HanXRQr2_Chr09g0387081"/>
</dbReference>
<dbReference type="GO" id="GO:0008270">
    <property type="term" value="F:zinc ion binding"/>
    <property type="evidence" value="ECO:0007669"/>
    <property type="project" value="UniProtKB-KW"/>
</dbReference>